<proteinExistence type="predicted"/>
<dbReference type="Proteomes" id="UP000481583">
    <property type="component" value="Unassembled WGS sequence"/>
</dbReference>
<sequence>MDYHDVVDELETAELRLGLAAADPDESEAEADAQGMREAAARGEYGIAGWLLSIAR</sequence>
<keyword evidence="2" id="KW-1185">Reference proteome</keyword>
<evidence type="ECO:0000313" key="1">
    <source>
        <dbReference type="EMBL" id="NGN68133.1"/>
    </source>
</evidence>
<protein>
    <submittedName>
        <fullName evidence="1">Uncharacterized protein</fullName>
    </submittedName>
</protein>
<name>A0A6G4U7P9_9ACTN</name>
<evidence type="ECO:0000313" key="2">
    <source>
        <dbReference type="Proteomes" id="UP000481583"/>
    </source>
</evidence>
<dbReference type="EMBL" id="JAAKZV010000184">
    <property type="protein sequence ID" value="NGN68133.1"/>
    <property type="molecule type" value="Genomic_DNA"/>
</dbReference>
<comment type="caution">
    <text evidence="1">The sequence shown here is derived from an EMBL/GenBank/DDBJ whole genome shotgun (WGS) entry which is preliminary data.</text>
</comment>
<dbReference type="AlphaFoldDB" id="A0A6G4U7P9"/>
<accession>A0A6G4U7P9</accession>
<organism evidence="1 2">
    <name type="scientific">Streptomyces coryli</name>
    <dbReference type="NCBI Taxonomy" id="1128680"/>
    <lineage>
        <taxon>Bacteria</taxon>
        <taxon>Bacillati</taxon>
        <taxon>Actinomycetota</taxon>
        <taxon>Actinomycetes</taxon>
        <taxon>Kitasatosporales</taxon>
        <taxon>Streptomycetaceae</taxon>
        <taxon>Streptomyces</taxon>
    </lineage>
</organism>
<reference evidence="1 2" key="1">
    <citation type="submission" date="2020-02" db="EMBL/GenBank/DDBJ databases">
        <title>Whole-genome analyses of novel actinobacteria.</title>
        <authorList>
            <person name="Sahin N."/>
        </authorList>
    </citation>
    <scope>NUCLEOTIDE SEQUENCE [LARGE SCALE GENOMIC DNA]</scope>
    <source>
        <strain evidence="1 2">A7024</strain>
    </source>
</reference>
<dbReference type="RefSeq" id="WP_165241793.1">
    <property type="nucleotide sequence ID" value="NZ_JAAKZV010000184.1"/>
</dbReference>
<gene>
    <name evidence="1" type="ORF">G5C51_30065</name>
</gene>